<evidence type="ECO:0000313" key="2">
    <source>
        <dbReference type="Proteomes" id="UP000557566"/>
    </source>
</evidence>
<name>A0A8H4VAC7_9HYPO</name>
<gene>
    <name evidence="1" type="ORF">G6O67_000780</name>
</gene>
<organism evidence="1 2">
    <name type="scientific">Ophiocordyceps sinensis</name>
    <dbReference type="NCBI Taxonomy" id="72228"/>
    <lineage>
        <taxon>Eukaryota</taxon>
        <taxon>Fungi</taxon>
        <taxon>Dikarya</taxon>
        <taxon>Ascomycota</taxon>
        <taxon>Pezizomycotina</taxon>
        <taxon>Sordariomycetes</taxon>
        <taxon>Hypocreomycetidae</taxon>
        <taxon>Hypocreales</taxon>
        <taxon>Ophiocordycipitaceae</taxon>
        <taxon>Ophiocordyceps</taxon>
    </lineage>
</organism>
<keyword evidence="2" id="KW-1185">Reference proteome</keyword>
<sequence>MFVTSPDDLSLVRGFDDSRSNCLRLTNKEKHLRQGVCLVQSADATQQPDLQVSSTWDGSAAVQIIVCMPTALQDGHGARCSNNHTA</sequence>
<dbReference type="Proteomes" id="UP000557566">
    <property type="component" value="Unassembled WGS sequence"/>
</dbReference>
<dbReference type="AlphaFoldDB" id="A0A8H4VAC7"/>
<reference evidence="1 2" key="1">
    <citation type="journal article" date="2020" name="Genome Biol. Evol.">
        <title>A new high-quality draft genome assembly of the Chinese cordyceps Ophiocordyceps sinensis.</title>
        <authorList>
            <person name="Shu R."/>
            <person name="Zhang J."/>
            <person name="Meng Q."/>
            <person name="Zhang H."/>
            <person name="Zhou G."/>
            <person name="Li M."/>
            <person name="Wu P."/>
            <person name="Zhao Y."/>
            <person name="Chen C."/>
            <person name="Qin Q."/>
        </authorList>
    </citation>
    <scope>NUCLEOTIDE SEQUENCE [LARGE SCALE GENOMIC DNA]</scope>
    <source>
        <strain evidence="1 2">IOZ07</strain>
    </source>
</reference>
<evidence type="ECO:0000313" key="1">
    <source>
        <dbReference type="EMBL" id="KAF4513516.1"/>
    </source>
</evidence>
<dbReference type="EMBL" id="JAAVMX010000001">
    <property type="protein sequence ID" value="KAF4513516.1"/>
    <property type="molecule type" value="Genomic_DNA"/>
</dbReference>
<comment type="caution">
    <text evidence="1">The sequence shown here is derived from an EMBL/GenBank/DDBJ whole genome shotgun (WGS) entry which is preliminary data.</text>
</comment>
<accession>A0A8H4VAC7</accession>
<proteinExistence type="predicted"/>
<protein>
    <submittedName>
        <fullName evidence="1">Uncharacterized protein</fullName>
    </submittedName>
</protein>